<dbReference type="EMBL" id="JAVIZN010000002">
    <property type="protein sequence ID" value="MDR6202582.1"/>
    <property type="molecule type" value="Genomic_DNA"/>
</dbReference>
<dbReference type="InterPro" id="IPR001787">
    <property type="entry name" value="Ribosomal_bL21"/>
</dbReference>
<dbReference type="NCBIfam" id="TIGR00061">
    <property type="entry name" value="L21"/>
    <property type="match status" value="1"/>
</dbReference>
<evidence type="ECO:0000256" key="3">
    <source>
        <dbReference type="ARBA" id="ARBA00022884"/>
    </source>
</evidence>
<keyword evidence="4 6" id="KW-0689">Ribosomal protein</keyword>
<dbReference type="InterPro" id="IPR028909">
    <property type="entry name" value="bL21-like"/>
</dbReference>
<evidence type="ECO:0000256" key="6">
    <source>
        <dbReference type="HAMAP-Rule" id="MF_01363"/>
    </source>
</evidence>
<dbReference type="PROSITE" id="PS01169">
    <property type="entry name" value="RIBOSOMAL_L21"/>
    <property type="match status" value="1"/>
</dbReference>
<dbReference type="Pfam" id="PF00829">
    <property type="entry name" value="Ribosomal_L21p"/>
    <property type="match status" value="1"/>
</dbReference>
<dbReference type="InterPro" id="IPR036164">
    <property type="entry name" value="bL21-like_sf"/>
</dbReference>
<gene>
    <name evidence="6" type="primary">rplU</name>
    <name evidence="9" type="ORF">QF025_001302</name>
</gene>
<protein>
    <recommendedName>
        <fullName evidence="6">Large ribosomal subunit protein bL21</fullName>
    </recommendedName>
</protein>
<comment type="subunit">
    <text evidence="6">Part of the 50S ribosomal subunit. Contacts protein L20.</text>
</comment>
<keyword evidence="3 6" id="KW-0694">RNA-binding</keyword>
<keyword evidence="2 6" id="KW-0699">rRNA-binding</keyword>
<evidence type="ECO:0000256" key="8">
    <source>
        <dbReference type="SAM" id="MobiDB-lite"/>
    </source>
</evidence>
<comment type="caution">
    <text evidence="9">The sequence shown here is derived from an EMBL/GenBank/DDBJ whole genome shotgun (WGS) entry which is preliminary data.</text>
</comment>
<dbReference type="InterPro" id="IPR018258">
    <property type="entry name" value="Ribosomal_bL21_CS"/>
</dbReference>
<reference evidence="9 10" key="1">
    <citation type="submission" date="2023-08" db="EMBL/GenBank/DDBJ databases">
        <title>Genome sequencing of plant associated microbes to promote plant fitness in Sorghum bicolor and Oryza sativa.</title>
        <authorList>
            <person name="Coleman-Derr D."/>
        </authorList>
    </citation>
    <scope>NUCLEOTIDE SEQUENCE [LARGE SCALE GENOMIC DNA]</scope>
    <source>
        <strain evidence="9 10">SLBN-33</strain>
    </source>
</reference>
<evidence type="ECO:0000256" key="2">
    <source>
        <dbReference type="ARBA" id="ARBA00022730"/>
    </source>
</evidence>
<name>A0ABD5CF69_9BURK</name>
<evidence type="ECO:0000256" key="5">
    <source>
        <dbReference type="ARBA" id="ARBA00023274"/>
    </source>
</evidence>
<proteinExistence type="inferred from homology"/>
<dbReference type="PANTHER" id="PTHR21349:SF0">
    <property type="entry name" value="LARGE RIBOSOMAL SUBUNIT PROTEIN BL21M"/>
    <property type="match status" value="1"/>
</dbReference>
<dbReference type="GO" id="GO:0005737">
    <property type="term" value="C:cytoplasm"/>
    <property type="evidence" value="ECO:0007669"/>
    <property type="project" value="UniProtKB-ARBA"/>
</dbReference>
<dbReference type="GO" id="GO:1990904">
    <property type="term" value="C:ribonucleoprotein complex"/>
    <property type="evidence" value="ECO:0007669"/>
    <property type="project" value="UniProtKB-KW"/>
</dbReference>
<evidence type="ECO:0000313" key="9">
    <source>
        <dbReference type="EMBL" id="MDR6202582.1"/>
    </source>
</evidence>
<dbReference type="GO" id="GO:0005840">
    <property type="term" value="C:ribosome"/>
    <property type="evidence" value="ECO:0007669"/>
    <property type="project" value="UniProtKB-KW"/>
</dbReference>
<evidence type="ECO:0000256" key="4">
    <source>
        <dbReference type="ARBA" id="ARBA00022980"/>
    </source>
</evidence>
<dbReference type="HAMAP" id="MF_01363">
    <property type="entry name" value="Ribosomal_bL21"/>
    <property type="match status" value="1"/>
</dbReference>
<dbReference type="SUPFAM" id="SSF141091">
    <property type="entry name" value="L21p-like"/>
    <property type="match status" value="1"/>
</dbReference>
<feature type="region of interest" description="Disordered" evidence="8">
    <location>
        <begin position="16"/>
        <end position="52"/>
    </location>
</feature>
<dbReference type="GO" id="GO:0019843">
    <property type="term" value="F:rRNA binding"/>
    <property type="evidence" value="ECO:0007669"/>
    <property type="project" value="UniProtKB-UniRule"/>
</dbReference>
<evidence type="ECO:0000256" key="7">
    <source>
        <dbReference type="RuleBase" id="RU000562"/>
    </source>
</evidence>
<evidence type="ECO:0000256" key="1">
    <source>
        <dbReference type="ARBA" id="ARBA00008563"/>
    </source>
</evidence>
<comment type="function">
    <text evidence="6 7">This protein binds to 23S rRNA in the presence of protein L20.</text>
</comment>
<dbReference type="GO" id="GO:0006412">
    <property type="term" value="P:translation"/>
    <property type="evidence" value="ECO:0007669"/>
    <property type="project" value="UniProtKB-UniRule"/>
</dbReference>
<evidence type="ECO:0000313" key="10">
    <source>
        <dbReference type="Proteomes" id="UP001245184"/>
    </source>
</evidence>
<dbReference type="PANTHER" id="PTHR21349">
    <property type="entry name" value="50S RIBOSOMAL PROTEIN L21"/>
    <property type="match status" value="1"/>
</dbReference>
<dbReference type="AlphaFoldDB" id="A0ABD5CF69"/>
<keyword evidence="5 6" id="KW-0687">Ribonucleoprotein</keyword>
<accession>A0ABD5CF69</accession>
<organism evidence="9 10">
    <name type="scientific">Paraburkholderia graminis</name>
    <dbReference type="NCBI Taxonomy" id="60548"/>
    <lineage>
        <taxon>Bacteria</taxon>
        <taxon>Pseudomonadati</taxon>
        <taxon>Pseudomonadota</taxon>
        <taxon>Betaproteobacteria</taxon>
        <taxon>Burkholderiales</taxon>
        <taxon>Burkholderiaceae</taxon>
        <taxon>Paraburkholderia</taxon>
    </lineage>
</organism>
<sequence length="191" mass="21022">MAVDDMMAELGSAANYKANRGGSGSRTAVRRALRQRTEQRGAAPGGGPRVTRTARRLSMSFDRAANSMYNHGFPRAVRGKNEHRVRFSMYAVIKTGGKQYKVAVGEKLKVEQIPADIDAEITLDQVLAVGEGESIKFGAPLVSGASVKATVVSQGRHKKVTIFKMRRRKHYQKHGGHRQNYTELRIDAINA</sequence>
<dbReference type="Proteomes" id="UP001245184">
    <property type="component" value="Unassembled WGS sequence"/>
</dbReference>
<comment type="similarity">
    <text evidence="1 6 7">Belongs to the bacterial ribosomal protein bL21 family.</text>
</comment>